<dbReference type="AlphaFoldDB" id="A0A495IHI3"/>
<evidence type="ECO:0000313" key="2">
    <source>
        <dbReference type="EMBL" id="RKR74615.1"/>
    </source>
</evidence>
<dbReference type="RefSeq" id="WP_170159885.1">
    <property type="nucleotide sequence ID" value="NZ_RBKS01000001.1"/>
</dbReference>
<evidence type="ECO:0000313" key="3">
    <source>
        <dbReference type="Proteomes" id="UP000280008"/>
    </source>
</evidence>
<proteinExistence type="predicted"/>
<evidence type="ECO:0000256" key="1">
    <source>
        <dbReference type="SAM" id="MobiDB-lite"/>
    </source>
</evidence>
<sequence>MTRTESVFDRLALRTGRALVDWSQRPERSVRSIDADRVSRAHGGSVDSLSATRFH</sequence>
<name>A0A495IHI3_9MICO</name>
<organism evidence="2 3">
    <name type="scientific">Frondihabitans australicus</name>
    <dbReference type="NCBI Taxonomy" id="386892"/>
    <lineage>
        <taxon>Bacteria</taxon>
        <taxon>Bacillati</taxon>
        <taxon>Actinomycetota</taxon>
        <taxon>Actinomycetes</taxon>
        <taxon>Micrococcales</taxon>
        <taxon>Microbacteriaceae</taxon>
        <taxon>Frondihabitans</taxon>
    </lineage>
</organism>
<dbReference type="Proteomes" id="UP000280008">
    <property type="component" value="Unassembled WGS sequence"/>
</dbReference>
<protein>
    <submittedName>
        <fullName evidence="2">Uncharacterized protein</fullName>
    </submittedName>
</protein>
<dbReference type="EMBL" id="RBKS01000001">
    <property type="protein sequence ID" value="RKR74615.1"/>
    <property type="molecule type" value="Genomic_DNA"/>
</dbReference>
<gene>
    <name evidence="2" type="ORF">C8E83_1736</name>
</gene>
<comment type="caution">
    <text evidence="2">The sequence shown here is derived from an EMBL/GenBank/DDBJ whole genome shotgun (WGS) entry which is preliminary data.</text>
</comment>
<reference evidence="2 3" key="1">
    <citation type="submission" date="2018-10" db="EMBL/GenBank/DDBJ databases">
        <title>Sequencing the genomes of 1000 actinobacteria strains.</title>
        <authorList>
            <person name="Klenk H.-P."/>
        </authorList>
    </citation>
    <scope>NUCLEOTIDE SEQUENCE [LARGE SCALE GENOMIC DNA]</scope>
    <source>
        <strain evidence="2 3">DSM 17894</strain>
    </source>
</reference>
<accession>A0A495IHI3</accession>
<keyword evidence="3" id="KW-1185">Reference proteome</keyword>
<feature type="region of interest" description="Disordered" evidence="1">
    <location>
        <begin position="31"/>
        <end position="55"/>
    </location>
</feature>